<evidence type="ECO:0000256" key="5">
    <source>
        <dbReference type="SAM" id="MobiDB-lite"/>
    </source>
</evidence>
<dbReference type="GO" id="GO:0032259">
    <property type="term" value="P:methylation"/>
    <property type="evidence" value="ECO:0007669"/>
    <property type="project" value="UniProtKB-KW"/>
</dbReference>
<comment type="caution">
    <text evidence="7">The sequence shown here is derived from an EMBL/GenBank/DDBJ whole genome shotgun (WGS) entry which is preliminary data.</text>
</comment>
<organism evidence="7 8">
    <name type="scientific">Glycomyces paridis</name>
    <dbReference type="NCBI Taxonomy" id="2126555"/>
    <lineage>
        <taxon>Bacteria</taxon>
        <taxon>Bacillati</taxon>
        <taxon>Actinomycetota</taxon>
        <taxon>Actinomycetes</taxon>
        <taxon>Glycomycetales</taxon>
        <taxon>Glycomycetaceae</taxon>
        <taxon>Glycomyces</taxon>
    </lineage>
</organism>
<name>A0A4S8P6U9_9ACTN</name>
<dbReference type="GO" id="GO:0008170">
    <property type="term" value="F:N-methyltransferase activity"/>
    <property type="evidence" value="ECO:0007669"/>
    <property type="project" value="InterPro"/>
</dbReference>
<evidence type="ECO:0000256" key="3">
    <source>
        <dbReference type="ARBA" id="ARBA00022679"/>
    </source>
</evidence>
<comment type="similarity">
    <text evidence="1 4">Belongs to the N(4)/N(6)-methyltransferase family.</text>
</comment>
<evidence type="ECO:0000256" key="4">
    <source>
        <dbReference type="RuleBase" id="RU362026"/>
    </source>
</evidence>
<keyword evidence="8" id="KW-1185">Reference proteome</keyword>
<evidence type="ECO:0000259" key="6">
    <source>
        <dbReference type="Pfam" id="PF01555"/>
    </source>
</evidence>
<dbReference type="InterPro" id="IPR029063">
    <property type="entry name" value="SAM-dependent_MTases_sf"/>
</dbReference>
<accession>A0A4S8P6U9</accession>
<evidence type="ECO:0000313" key="7">
    <source>
        <dbReference type="EMBL" id="THV25990.1"/>
    </source>
</evidence>
<reference evidence="7 8" key="1">
    <citation type="journal article" date="2018" name="Int. J. Syst. Evol. Microbiol.">
        <title>Glycomyces paridis sp. nov., isolated from the medicinal plant Paris polyphylla.</title>
        <authorList>
            <person name="Fang X.M."/>
            <person name="Bai J.L."/>
            <person name="Su J."/>
            <person name="Zhao L.L."/>
            <person name="Liu H.Y."/>
            <person name="Ma B.P."/>
            <person name="Zhang Y.Q."/>
            <person name="Yu L.Y."/>
        </authorList>
    </citation>
    <scope>NUCLEOTIDE SEQUENCE [LARGE SCALE GENOMIC DNA]</scope>
    <source>
        <strain evidence="7 8">CPCC 204357</strain>
    </source>
</reference>
<dbReference type="EC" id="2.1.1.-" evidence="4"/>
<dbReference type="PRINTS" id="PR00508">
    <property type="entry name" value="S21N4MTFRASE"/>
</dbReference>
<feature type="region of interest" description="Disordered" evidence="5">
    <location>
        <begin position="132"/>
        <end position="154"/>
    </location>
</feature>
<evidence type="ECO:0000313" key="8">
    <source>
        <dbReference type="Proteomes" id="UP000305792"/>
    </source>
</evidence>
<dbReference type="SUPFAM" id="SSF53335">
    <property type="entry name" value="S-adenosyl-L-methionine-dependent methyltransferases"/>
    <property type="match status" value="1"/>
</dbReference>
<dbReference type="InterPro" id="IPR002052">
    <property type="entry name" value="DNA_methylase_N6_adenine_CS"/>
</dbReference>
<feature type="domain" description="DNA methylase N-4/N-6" evidence="6">
    <location>
        <begin position="31"/>
        <end position="237"/>
    </location>
</feature>
<evidence type="ECO:0000256" key="1">
    <source>
        <dbReference type="ARBA" id="ARBA00006594"/>
    </source>
</evidence>
<dbReference type="AlphaFoldDB" id="A0A4S8P6U9"/>
<dbReference type="Proteomes" id="UP000305792">
    <property type="component" value="Unassembled WGS sequence"/>
</dbReference>
<dbReference type="GO" id="GO:0003677">
    <property type="term" value="F:DNA binding"/>
    <property type="evidence" value="ECO:0007669"/>
    <property type="project" value="InterPro"/>
</dbReference>
<keyword evidence="3 7" id="KW-0808">Transferase</keyword>
<proteinExistence type="inferred from homology"/>
<evidence type="ECO:0000256" key="2">
    <source>
        <dbReference type="ARBA" id="ARBA00022603"/>
    </source>
</evidence>
<keyword evidence="2 7" id="KW-0489">Methyltransferase</keyword>
<dbReference type="PROSITE" id="PS00092">
    <property type="entry name" value="N6_MTASE"/>
    <property type="match status" value="1"/>
</dbReference>
<dbReference type="Pfam" id="PF01555">
    <property type="entry name" value="N6_N4_Mtase"/>
    <property type="match status" value="1"/>
</dbReference>
<dbReference type="EMBL" id="STGX01000016">
    <property type="protein sequence ID" value="THV25990.1"/>
    <property type="molecule type" value="Genomic_DNA"/>
</dbReference>
<dbReference type="InterPro" id="IPR001091">
    <property type="entry name" value="RM_Methyltransferase"/>
</dbReference>
<gene>
    <name evidence="7" type="ORF">E9998_19850</name>
</gene>
<sequence>MSTEPYFTDGTVTLYLGDMREILPALDVRADCIVADPPYAETALVWDRWPDGWPDVAAAITDSMWCFGSMRMFLDRSGEFAGWRMSQDVVWRKPYGTSLAADRFRRVHEHALHWYRGPWKGVRHDTPREAWHGENNGRNCKRSEKQRHQGAAETDMRYRDDGTRLMLSVLDARSPRDGLHPTQKPLRVLDPLIRYACPPGGLVLDPFAGSGSTLDAARSTDRRAIGIEANEAYIERAARRLSQPLLIAALDPARPTDTRTTTQEDTDE</sequence>
<dbReference type="RefSeq" id="WP_136531438.1">
    <property type="nucleotide sequence ID" value="NZ_STGX01000016.1"/>
</dbReference>
<dbReference type="Gene3D" id="3.40.50.150">
    <property type="entry name" value="Vaccinia Virus protein VP39"/>
    <property type="match status" value="1"/>
</dbReference>
<dbReference type="OrthoDB" id="9773060at2"/>
<dbReference type="InterPro" id="IPR002941">
    <property type="entry name" value="DNA_methylase_N4/N6"/>
</dbReference>
<protein>
    <recommendedName>
        <fullName evidence="4">Methyltransferase</fullName>
        <ecNumber evidence="4">2.1.1.-</ecNumber>
    </recommendedName>
</protein>